<sequence length="131" mass="13418">MATRSQNAKSEAGRSGGSRGDRSRSASGKADGRRPATVRLPFVTAEFRLPEMHIPGQENVTSVVNSVRENLPSPGQLAYFGGLGALAALSVIEWPVAAAIGIGTLVAQRAAKGTSGSSPARSGARSDRTSA</sequence>
<organism evidence="2 3">
    <name type="scientific">Saccharopolyspora shandongensis</name>
    <dbReference type="NCBI Taxonomy" id="418495"/>
    <lineage>
        <taxon>Bacteria</taxon>
        <taxon>Bacillati</taxon>
        <taxon>Actinomycetota</taxon>
        <taxon>Actinomycetes</taxon>
        <taxon>Pseudonocardiales</taxon>
        <taxon>Pseudonocardiaceae</taxon>
        <taxon>Saccharopolyspora</taxon>
    </lineage>
</organism>
<protein>
    <submittedName>
        <fullName evidence="2">Uncharacterized protein</fullName>
    </submittedName>
</protein>
<evidence type="ECO:0000313" key="2">
    <source>
        <dbReference type="EMBL" id="SDZ39859.1"/>
    </source>
</evidence>
<name>A0A1H3SRW5_9PSEU</name>
<feature type="region of interest" description="Disordered" evidence="1">
    <location>
        <begin position="1"/>
        <end position="37"/>
    </location>
</feature>
<keyword evidence="3" id="KW-1185">Reference proteome</keyword>
<evidence type="ECO:0000313" key="3">
    <source>
        <dbReference type="Proteomes" id="UP000199529"/>
    </source>
</evidence>
<reference evidence="3" key="1">
    <citation type="submission" date="2016-10" db="EMBL/GenBank/DDBJ databases">
        <authorList>
            <person name="Varghese N."/>
            <person name="Submissions S."/>
        </authorList>
    </citation>
    <scope>NUCLEOTIDE SEQUENCE [LARGE SCALE GENOMIC DNA]</scope>
    <source>
        <strain evidence="3">CGMCC 4.3530</strain>
    </source>
</reference>
<dbReference type="STRING" id="418495.SAMN05216215_106828"/>
<evidence type="ECO:0000256" key="1">
    <source>
        <dbReference type="SAM" id="MobiDB-lite"/>
    </source>
</evidence>
<dbReference type="EMBL" id="FNOK01000068">
    <property type="protein sequence ID" value="SDZ39859.1"/>
    <property type="molecule type" value="Genomic_DNA"/>
</dbReference>
<proteinExistence type="predicted"/>
<gene>
    <name evidence="2" type="ORF">SAMN05216215_106828</name>
</gene>
<feature type="compositionally biased region" description="Basic and acidic residues" evidence="1">
    <location>
        <begin position="19"/>
        <end position="34"/>
    </location>
</feature>
<accession>A0A1H3SRW5</accession>
<feature type="region of interest" description="Disordered" evidence="1">
    <location>
        <begin position="108"/>
        <end position="131"/>
    </location>
</feature>
<dbReference type="AlphaFoldDB" id="A0A1H3SRW5"/>
<dbReference type="Proteomes" id="UP000199529">
    <property type="component" value="Unassembled WGS sequence"/>
</dbReference>